<dbReference type="SUPFAM" id="SSF51569">
    <property type="entry name" value="Aldolase"/>
    <property type="match status" value="1"/>
</dbReference>
<dbReference type="PANTHER" id="PTHR30246:SF1">
    <property type="entry name" value="2-DEHYDRO-3-DEOXY-6-PHOSPHOGALACTONATE ALDOLASE-RELATED"/>
    <property type="match status" value="1"/>
</dbReference>
<dbReference type="GO" id="GO:0016829">
    <property type="term" value="F:lyase activity"/>
    <property type="evidence" value="ECO:0007669"/>
    <property type="project" value="UniProtKB-KW"/>
</dbReference>
<name>A0A212KI44_9PROT</name>
<keyword evidence="4" id="KW-0456">Lyase</keyword>
<reference evidence="6" key="1">
    <citation type="submission" date="2016-04" db="EMBL/GenBank/DDBJ databases">
        <authorList>
            <person name="Evans L.H."/>
            <person name="Alamgir A."/>
            <person name="Owens N."/>
            <person name="Weber N.D."/>
            <person name="Virtaneva K."/>
            <person name="Barbian K."/>
            <person name="Babar A."/>
            <person name="Rosenke K."/>
        </authorList>
    </citation>
    <scope>NUCLEOTIDE SEQUENCE</scope>
    <source>
        <strain evidence="6">86</strain>
    </source>
</reference>
<evidence type="ECO:0000256" key="3">
    <source>
        <dbReference type="ARBA" id="ARBA00011233"/>
    </source>
</evidence>
<organism evidence="6">
    <name type="scientific">uncultured Alphaproteobacteria bacterium</name>
    <dbReference type="NCBI Taxonomy" id="91750"/>
    <lineage>
        <taxon>Bacteria</taxon>
        <taxon>Pseudomonadati</taxon>
        <taxon>Pseudomonadota</taxon>
        <taxon>Alphaproteobacteria</taxon>
        <taxon>environmental samples</taxon>
    </lineage>
</organism>
<keyword evidence="5" id="KW-0119">Carbohydrate metabolism</keyword>
<dbReference type="AlphaFoldDB" id="A0A212KI44"/>
<sequence length="216" mass="21785">MSDTLRTLETSGLVAILRGVPTDAAEATAAALIAGGVTTFEVTCNTPGALDIVAALTRRFGAQACIGVGTVLTVAEVVAARDAGARFVLSPGFKPEVVHATKAAGLVAVPGAMTPSEVIAAQEAGADIVKIFPAGTLGPGYIRNLLGPLDGSRFMVVGGVDLGNIPDFFRAGAISAGIGGHLVKDALIRDRDWAGLTALAARFVACVAEARVAPPR</sequence>
<evidence type="ECO:0000256" key="1">
    <source>
        <dbReference type="ARBA" id="ARBA00004761"/>
    </source>
</evidence>
<comment type="similarity">
    <text evidence="2">Belongs to the KHG/KDPG aldolase family.</text>
</comment>
<evidence type="ECO:0000256" key="5">
    <source>
        <dbReference type="ARBA" id="ARBA00023277"/>
    </source>
</evidence>
<comment type="subunit">
    <text evidence="3">Homotrimer.</text>
</comment>
<dbReference type="CDD" id="cd00452">
    <property type="entry name" value="KDPG_aldolase"/>
    <property type="match status" value="1"/>
</dbReference>
<dbReference type="PANTHER" id="PTHR30246">
    <property type="entry name" value="2-KETO-3-DEOXY-6-PHOSPHOGLUCONATE ALDOLASE"/>
    <property type="match status" value="1"/>
</dbReference>
<dbReference type="Pfam" id="PF01081">
    <property type="entry name" value="Aldolase"/>
    <property type="match status" value="1"/>
</dbReference>
<dbReference type="Gene3D" id="3.20.20.70">
    <property type="entry name" value="Aldolase class I"/>
    <property type="match status" value="1"/>
</dbReference>
<evidence type="ECO:0000256" key="2">
    <source>
        <dbReference type="ARBA" id="ARBA00006906"/>
    </source>
</evidence>
<accession>A0A212KI44</accession>
<dbReference type="InterPro" id="IPR000887">
    <property type="entry name" value="Aldlse_KDPG_KHG"/>
</dbReference>
<comment type="pathway">
    <text evidence="1">Carbohydrate acid metabolism.</text>
</comment>
<protein>
    <submittedName>
        <fullName evidence="6">2-dehydro-3-deoxyphosphogluconate aldolase</fullName>
    </submittedName>
</protein>
<dbReference type="EMBL" id="FLUO01000002">
    <property type="protein sequence ID" value="SBW11301.1"/>
    <property type="molecule type" value="Genomic_DNA"/>
</dbReference>
<dbReference type="InterPro" id="IPR013785">
    <property type="entry name" value="Aldolase_TIM"/>
</dbReference>
<dbReference type="NCBIfam" id="TIGR01182">
    <property type="entry name" value="eda"/>
    <property type="match status" value="1"/>
</dbReference>
<gene>
    <name evidence="6" type="ORF">KL86APRO_20146</name>
</gene>
<proteinExistence type="inferred from homology"/>
<evidence type="ECO:0000256" key="4">
    <source>
        <dbReference type="ARBA" id="ARBA00023239"/>
    </source>
</evidence>
<evidence type="ECO:0000313" key="6">
    <source>
        <dbReference type="EMBL" id="SBW11301.1"/>
    </source>
</evidence>